<evidence type="ECO:0000259" key="1">
    <source>
        <dbReference type="PROSITE" id="PS50837"/>
    </source>
</evidence>
<dbReference type="EMBL" id="JAHLQT010031318">
    <property type="protein sequence ID" value="KAG7160322.1"/>
    <property type="molecule type" value="Genomic_DNA"/>
</dbReference>
<evidence type="ECO:0000313" key="2">
    <source>
        <dbReference type="EMBL" id="KAG7160322.1"/>
    </source>
</evidence>
<dbReference type="OrthoDB" id="120976at2759"/>
<dbReference type="PROSITE" id="PS50837">
    <property type="entry name" value="NACHT"/>
    <property type="match status" value="1"/>
</dbReference>
<dbReference type="InterPro" id="IPR007111">
    <property type="entry name" value="NACHT_NTPase"/>
</dbReference>
<dbReference type="PANTHER" id="PTHR46844">
    <property type="entry name" value="SLR5058 PROTEIN"/>
    <property type="match status" value="1"/>
</dbReference>
<dbReference type="AlphaFoldDB" id="A0A8J5JL78"/>
<proteinExistence type="predicted"/>
<evidence type="ECO:0000313" key="3">
    <source>
        <dbReference type="Proteomes" id="UP000747542"/>
    </source>
</evidence>
<dbReference type="PANTHER" id="PTHR46844:SF1">
    <property type="entry name" value="SLR5058 PROTEIN"/>
    <property type="match status" value="1"/>
</dbReference>
<dbReference type="Pfam" id="PF05729">
    <property type="entry name" value="NACHT"/>
    <property type="match status" value="1"/>
</dbReference>
<accession>A0A8J5JL78</accession>
<protein>
    <submittedName>
        <fullName evidence="2">Putative NACHT domain and DZIP3/ hRUL138-like HEPN-containing protein 1</fullName>
    </submittedName>
</protein>
<comment type="caution">
    <text evidence="2">The sequence shown here is derived from an EMBL/GenBank/DDBJ whole genome shotgun (WGS) entry which is preliminary data.</text>
</comment>
<gene>
    <name evidence="2" type="ORF">Hamer_G021282</name>
</gene>
<dbReference type="Pfam" id="PF18738">
    <property type="entry name" value="HEPN_DZIP3"/>
    <property type="match status" value="1"/>
</dbReference>
<organism evidence="2 3">
    <name type="scientific">Homarus americanus</name>
    <name type="common">American lobster</name>
    <dbReference type="NCBI Taxonomy" id="6706"/>
    <lineage>
        <taxon>Eukaryota</taxon>
        <taxon>Metazoa</taxon>
        <taxon>Ecdysozoa</taxon>
        <taxon>Arthropoda</taxon>
        <taxon>Crustacea</taxon>
        <taxon>Multicrustacea</taxon>
        <taxon>Malacostraca</taxon>
        <taxon>Eumalacostraca</taxon>
        <taxon>Eucarida</taxon>
        <taxon>Decapoda</taxon>
        <taxon>Pleocyemata</taxon>
        <taxon>Astacidea</taxon>
        <taxon>Nephropoidea</taxon>
        <taxon>Nephropidae</taxon>
        <taxon>Homarus</taxon>
    </lineage>
</organism>
<dbReference type="InterPro" id="IPR041249">
    <property type="entry name" value="HEPN_DZIP3"/>
</dbReference>
<sequence>MLTMTTSCQTKGISPENLHWLRYQYVVNREGQKILCKVFDWSYLGGNISIKDYLFSTPDFSNTQFKKIFNTHQQTKLNAGDPVTSFDISLLYVLFQHVCDLEKDIQSWTKEETAGPSLENLIYKVKQHRNHLAHESQQMTEEQLHLKLDELKQLYKSIITKAASNFSKPLEEINQLINTINENFDEVCKKIREPLGPEDTAQYQQEVKELREQLKSDIEQVAIKEVKQLYLDACDIDPVPWLLMDCQVKPTQIFTKFLMNEEITSKNLGREEQPKEIPYDEIFRVRRDDGSLPKVLILTGEGGMGKTTFLKFLTEVWINNPKAVSGLDKTELLINVECRHPTISTFDQLLKHILHDTPRSINVEFEHIKDTILHMQLLILVDGFDEVNHASGCLIQELLSLPGENIRIIFTTRPSSTSALAKLVPHSKRRINLVLRGITQDNHQQFVEQLYYSLEGEERYSHIKGQLKDHLSFLQQQLGMHLNNPLTLTLMTFLYVLDPNRVNFLTTATELYEELRKMITDKLVMRLSKSFIESELDFKCYQFLDYSDELSYRAMKRQEYELYEETVENLKQKCRDLGLPHEEVLSAYFTTRRSRQGLRIVLYFTYHHLRLQEFATAKYLLKKLTHSAETENTVKHFVKETEEWKIEKRFQNVLIHLTGLLAKSYKDILAIYATSILELVSLNSTNIDTVLAHVTESKDNEDIVRAAAAKLDAHSRDGKGWWEINEGNNFCAIPSVLNHTKEYPELVMLSIDFYGTMHPQLALAFSSLSKQSTRLVLDIPQLYFNTNLCYADDVVTKLSGSGGLCRLVGFRGPLSPAALLNLTDTVEELRLRIDANGLQALNFRLPSLSQLSILGVRYDDEKRIDPSTLPILKFTGRDLCFTFNPNITEKESDLDWACGVLARLCSGRNLRTCTSILFRHTQLTASGCEKLLMGLHQQGVRIKKRIDIYIPHRFEHDNYKHLKNQSRSLNLGDLLLHLSEG</sequence>
<reference evidence="2" key="1">
    <citation type="journal article" date="2021" name="Sci. Adv.">
        <title>The American lobster genome reveals insights on longevity, neural, and immune adaptations.</title>
        <authorList>
            <person name="Polinski J.M."/>
            <person name="Zimin A.V."/>
            <person name="Clark K.F."/>
            <person name="Kohn A.B."/>
            <person name="Sadowski N."/>
            <person name="Timp W."/>
            <person name="Ptitsyn A."/>
            <person name="Khanna P."/>
            <person name="Romanova D.Y."/>
            <person name="Williams P."/>
            <person name="Greenwood S.J."/>
            <person name="Moroz L.L."/>
            <person name="Walt D.R."/>
            <person name="Bodnar A.G."/>
        </authorList>
    </citation>
    <scope>NUCLEOTIDE SEQUENCE</scope>
    <source>
        <strain evidence="2">GMGI-L3</strain>
    </source>
</reference>
<keyword evidence="3" id="KW-1185">Reference proteome</keyword>
<name>A0A8J5JL78_HOMAM</name>
<feature type="domain" description="NACHT" evidence="1">
    <location>
        <begin position="294"/>
        <end position="416"/>
    </location>
</feature>
<dbReference type="Proteomes" id="UP000747542">
    <property type="component" value="Unassembled WGS sequence"/>
</dbReference>